<dbReference type="EC" id="3.2.2.n1" evidence="2"/>
<keyword evidence="4" id="KW-1185">Reference proteome</keyword>
<evidence type="ECO:0000256" key="2">
    <source>
        <dbReference type="RuleBase" id="RU363015"/>
    </source>
</evidence>
<evidence type="ECO:0000313" key="4">
    <source>
        <dbReference type="Proteomes" id="UP001418796"/>
    </source>
</evidence>
<proteinExistence type="inferred from homology"/>
<evidence type="ECO:0000313" key="3">
    <source>
        <dbReference type="EMBL" id="MEN0642495.1"/>
    </source>
</evidence>
<dbReference type="EMBL" id="JBCITK010000001">
    <property type="protein sequence ID" value="MEN0642495.1"/>
    <property type="molecule type" value="Genomic_DNA"/>
</dbReference>
<evidence type="ECO:0000256" key="1">
    <source>
        <dbReference type="ARBA" id="ARBA00006763"/>
    </source>
</evidence>
<comment type="similarity">
    <text evidence="1 2">Belongs to the LOG family.</text>
</comment>
<reference evidence="3 4" key="1">
    <citation type="submission" date="2024-03" db="EMBL/GenBank/DDBJ databases">
        <title>Bacilli Hybrid Assemblies.</title>
        <authorList>
            <person name="Kovac J."/>
        </authorList>
    </citation>
    <scope>NUCLEOTIDE SEQUENCE [LARGE SCALE GENOMIC DNA]</scope>
    <source>
        <strain evidence="3 4">FSL R7-0666</strain>
    </source>
</reference>
<dbReference type="Pfam" id="PF03641">
    <property type="entry name" value="Lysine_decarbox"/>
    <property type="match status" value="1"/>
</dbReference>
<keyword evidence="2" id="KW-0378">Hydrolase</keyword>
<dbReference type="PANTHER" id="PTHR31223:SF70">
    <property type="entry name" value="LOG FAMILY PROTEIN YJL055W"/>
    <property type="match status" value="1"/>
</dbReference>
<gene>
    <name evidence="3" type="ORF">MKY91_04860</name>
</gene>
<dbReference type="InterPro" id="IPR031100">
    <property type="entry name" value="LOG_fam"/>
</dbReference>
<dbReference type="PANTHER" id="PTHR31223">
    <property type="entry name" value="LOG FAMILY PROTEIN YJL055W"/>
    <property type="match status" value="1"/>
</dbReference>
<organism evidence="3 4">
    <name type="scientific">Alkalicoccobacillus gibsonii</name>
    <dbReference type="NCBI Taxonomy" id="79881"/>
    <lineage>
        <taxon>Bacteria</taxon>
        <taxon>Bacillati</taxon>
        <taxon>Bacillota</taxon>
        <taxon>Bacilli</taxon>
        <taxon>Bacillales</taxon>
        <taxon>Bacillaceae</taxon>
        <taxon>Alkalicoccobacillus</taxon>
    </lineage>
</organism>
<accession>A0ABU9VFU7</accession>
<dbReference type="InterPro" id="IPR005269">
    <property type="entry name" value="LOG"/>
</dbReference>
<dbReference type="RefSeq" id="WP_343129615.1">
    <property type="nucleotide sequence ID" value="NZ_JBCITK010000001.1"/>
</dbReference>
<dbReference type="Proteomes" id="UP001418796">
    <property type="component" value="Unassembled WGS sequence"/>
</dbReference>
<dbReference type="Gene3D" id="3.40.50.450">
    <property type="match status" value="1"/>
</dbReference>
<dbReference type="SUPFAM" id="SSF102405">
    <property type="entry name" value="MCP/YpsA-like"/>
    <property type="match status" value="1"/>
</dbReference>
<comment type="caution">
    <text evidence="3">The sequence shown here is derived from an EMBL/GenBank/DDBJ whole genome shotgun (WGS) entry which is preliminary data.</text>
</comment>
<protein>
    <recommendedName>
        <fullName evidence="2">Cytokinin riboside 5'-monophosphate phosphoribohydrolase</fullName>
        <ecNumber evidence="2">3.2.2.n1</ecNumber>
    </recommendedName>
</protein>
<dbReference type="NCBIfam" id="TIGR00730">
    <property type="entry name" value="Rossman fold protein, TIGR00730 family"/>
    <property type="match status" value="1"/>
</dbReference>
<keyword evidence="2" id="KW-0203">Cytokinin biosynthesis</keyword>
<name>A0ABU9VFU7_9BACI</name>
<sequence>MKQLKRIAVFCGSSTGTDPIYMEEASKLGTLLAERGIGLVYGGAQVGCMGAVANACLAAGGEVIGVIPEKLMNVELAHSGLTEQHVVKTMHERKAMMADLSDAFIALPGGAGTLEEWFEVFTWSQLGYHYKPCSFLNVNNFYQPLLQMMKHTVDQGFMRPAYQDLIISETNATDLLQRLETFKPLEISKWGN</sequence>